<dbReference type="SMART" id="SM00256">
    <property type="entry name" value="FBOX"/>
    <property type="match status" value="1"/>
</dbReference>
<dbReference type="InterPro" id="IPR015943">
    <property type="entry name" value="WD40/YVTN_repeat-like_dom_sf"/>
</dbReference>
<gene>
    <name evidence="3" type="ORF">BN7_4968</name>
</gene>
<name>K0KQP4_WICCF</name>
<dbReference type="InterPro" id="IPR052301">
    <property type="entry name" value="SCF_F-box/WD-repeat"/>
</dbReference>
<feature type="region of interest" description="Disordered" evidence="1">
    <location>
        <begin position="568"/>
        <end position="621"/>
    </location>
</feature>
<organism evidence="3 4">
    <name type="scientific">Wickerhamomyces ciferrii (strain ATCC 14091 / BCRC 22168 / CBS 111 / JCM 3599 / NBRC 0793 / NRRL Y-1031 F-60-10)</name>
    <name type="common">Yeast</name>
    <name type="synonym">Pichia ciferrii</name>
    <dbReference type="NCBI Taxonomy" id="1206466"/>
    <lineage>
        <taxon>Eukaryota</taxon>
        <taxon>Fungi</taxon>
        <taxon>Dikarya</taxon>
        <taxon>Ascomycota</taxon>
        <taxon>Saccharomycotina</taxon>
        <taxon>Saccharomycetes</taxon>
        <taxon>Phaffomycetales</taxon>
        <taxon>Wickerhamomycetaceae</taxon>
        <taxon>Wickerhamomyces</taxon>
    </lineage>
</organism>
<dbReference type="SUPFAM" id="SSF50978">
    <property type="entry name" value="WD40 repeat-like"/>
    <property type="match status" value="1"/>
</dbReference>
<keyword evidence="4" id="KW-1185">Reference proteome</keyword>
<dbReference type="SUPFAM" id="SSF81383">
    <property type="entry name" value="F-box domain"/>
    <property type="match status" value="1"/>
</dbReference>
<comment type="caution">
    <text evidence="3">The sequence shown here is derived from an EMBL/GenBank/DDBJ whole genome shotgun (WGS) entry which is preliminary data.</text>
</comment>
<reference evidence="3 4" key="1">
    <citation type="journal article" date="2012" name="Eukaryot. Cell">
        <title>Draft genome sequence of Wickerhamomyces ciferrii NRRL Y-1031 F-60-10.</title>
        <authorList>
            <person name="Schneider J."/>
            <person name="Andrea H."/>
            <person name="Blom J."/>
            <person name="Jaenicke S."/>
            <person name="Ruckert C."/>
            <person name="Schorsch C."/>
            <person name="Szczepanowski R."/>
            <person name="Farwick M."/>
            <person name="Goesmann A."/>
            <person name="Puhler A."/>
            <person name="Schaffer S."/>
            <person name="Tauch A."/>
            <person name="Kohler T."/>
            <person name="Brinkrolf K."/>
        </authorList>
    </citation>
    <scope>NUCLEOTIDE SEQUENCE [LARGE SCALE GENOMIC DNA]</scope>
    <source>
        <strain evidence="4">ATCC 14091 / BCRC 22168 / CBS 111 / JCM 3599 / NBRC 0793 / NRRL Y-1031 F-60-10</strain>
    </source>
</reference>
<dbReference type="Gene3D" id="1.20.1280.50">
    <property type="match status" value="1"/>
</dbReference>
<dbReference type="GO" id="GO:0031146">
    <property type="term" value="P:SCF-dependent proteasomal ubiquitin-dependent protein catabolic process"/>
    <property type="evidence" value="ECO:0007669"/>
    <property type="project" value="TreeGrafter"/>
</dbReference>
<evidence type="ECO:0000313" key="3">
    <source>
        <dbReference type="EMBL" id="CCH45386.1"/>
    </source>
</evidence>
<feature type="compositionally biased region" description="Acidic residues" evidence="1">
    <location>
        <begin position="597"/>
        <end position="607"/>
    </location>
</feature>
<dbReference type="InterPro" id="IPR036322">
    <property type="entry name" value="WD40_repeat_dom_sf"/>
</dbReference>
<dbReference type="InterPro" id="IPR001810">
    <property type="entry name" value="F-box_dom"/>
</dbReference>
<dbReference type="GO" id="GO:0019005">
    <property type="term" value="C:SCF ubiquitin ligase complex"/>
    <property type="evidence" value="ECO:0007669"/>
    <property type="project" value="TreeGrafter"/>
</dbReference>
<feature type="compositionally biased region" description="Basic and acidic residues" evidence="1">
    <location>
        <begin position="608"/>
        <end position="621"/>
    </location>
</feature>
<dbReference type="STRING" id="1206466.K0KQP4"/>
<feature type="compositionally biased region" description="Polar residues" evidence="1">
    <location>
        <begin position="572"/>
        <end position="591"/>
    </location>
</feature>
<proteinExistence type="predicted"/>
<dbReference type="AlphaFoldDB" id="K0KQP4"/>
<accession>K0KQP4</accession>
<dbReference type="PANTHER" id="PTHR14381:SF1">
    <property type="entry name" value="F-BOX_WD REPEAT-CONTAINING PROTEIN 4"/>
    <property type="match status" value="1"/>
</dbReference>
<dbReference type="InParanoid" id="K0KQP4"/>
<dbReference type="Proteomes" id="UP000009328">
    <property type="component" value="Unassembled WGS sequence"/>
</dbReference>
<dbReference type="FunCoup" id="K0KQP4">
    <property type="interactions" value="100"/>
</dbReference>
<sequence length="621" mass="70551">MAELGVSFLKLPVEVIIQVLSYLEVSDLNNIAETCQALNQIINDEELWKNLFIKRFHTNHFSSVSNSFKFSLELFERSEILHRWKKSTGIHKTFLINTTSLEEVTLSYPKIISLSDQGDINISSIDKGKTDITMPLTTPSRCTSYSFNSYAAVFGRIDGKIYGKLLATRSYLSSPKEFSRSHGCMVTAIDHDDMQCYSGDEQGNVFIWDMKNGEFTNSFKVSNEPIVKLKGRGNTTVAIDSTKIYILEHPDKIRSIEHNKGSEFFQVDLGAKAVLVGNLHNLYIYSFHDSSFGRSQKISIFNDIEEDEIYKISLESKRHSNRDVKIAGHDGCNLGILTKKGIVSTYNIRDTRLRSDDYNLQKQCEFTPIIDNLKIPDGIPPICSISINSSVVLLGSYNGFAAVYDVLTGEFIKLVSSRIPKRYLNLTQAPYLIPVKFIQLSPKNQTNGILIVNNAVQYFQFGKSLYDFQNRQKKKKVLTGVVGDRKDKLLKKIKHDIHELNYEDYESYKQDQLLDKYNGSDITMEEEIELAMVLNKSMNDQNHNTGKELVDLDEDIDEELSRVLEMSRLDQGVSSNSYENGTGSSSNNIETPQEIPNDGDADNDDEFEKQIQEALKRSLYE</sequence>
<dbReference type="Pfam" id="PF12937">
    <property type="entry name" value="F-box-like"/>
    <property type="match status" value="1"/>
</dbReference>
<dbReference type="Gene3D" id="2.130.10.10">
    <property type="entry name" value="YVTN repeat-like/Quinoprotein amine dehydrogenase"/>
    <property type="match status" value="1"/>
</dbReference>
<evidence type="ECO:0000313" key="4">
    <source>
        <dbReference type="Proteomes" id="UP000009328"/>
    </source>
</evidence>
<dbReference type="PANTHER" id="PTHR14381">
    <property type="entry name" value="DACTYLIN"/>
    <property type="match status" value="1"/>
</dbReference>
<evidence type="ECO:0000259" key="2">
    <source>
        <dbReference type="PROSITE" id="PS50181"/>
    </source>
</evidence>
<feature type="domain" description="F-box" evidence="2">
    <location>
        <begin position="5"/>
        <end position="51"/>
    </location>
</feature>
<dbReference type="EMBL" id="CAIF01000195">
    <property type="protein sequence ID" value="CCH45386.1"/>
    <property type="molecule type" value="Genomic_DNA"/>
</dbReference>
<dbReference type="PROSITE" id="PS50181">
    <property type="entry name" value="FBOX"/>
    <property type="match status" value="1"/>
</dbReference>
<dbReference type="InterPro" id="IPR036047">
    <property type="entry name" value="F-box-like_dom_sf"/>
</dbReference>
<dbReference type="HOGENOM" id="CLU_425266_0_0_1"/>
<dbReference type="eggNOG" id="KOG0274">
    <property type="taxonomic scope" value="Eukaryota"/>
</dbReference>
<evidence type="ECO:0000256" key="1">
    <source>
        <dbReference type="SAM" id="MobiDB-lite"/>
    </source>
</evidence>
<protein>
    <submittedName>
        <fullName evidence="3">WD repeat-containing protein</fullName>
    </submittedName>
</protein>